<name>A0ACC2NV35_9HYME</name>
<comment type="caution">
    <text evidence="1">The sequence shown here is derived from an EMBL/GenBank/DDBJ whole genome shotgun (WGS) entry which is preliminary data.</text>
</comment>
<dbReference type="EMBL" id="CM056742">
    <property type="protein sequence ID" value="KAJ8674992.1"/>
    <property type="molecule type" value="Genomic_DNA"/>
</dbReference>
<keyword evidence="2" id="KW-1185">Reference proteome</keyword>
<proteinExistence type="predicted"/>
<dbReference type="Proteomes" id="UP001239111">
    <property type="component" value="Chromosome 2"/>
</dbReference>
<evidence type="ECO:0000313" key="2">
    <source>
        <dbReference type="Proteomes" id="UP001239111"/>
    </source>
</evidence>
<organism evidence="1 2">
    <name type="scientific">Eretmocerus hayati</name>
    <dbReference type="NCBI Taxonomy" id="131215"/>
    <lineage>
        <taxon>Eukaryota</taxon>
        <taxon>Metazoa</taxon>
        <taxon>Ecdysozoa</taxon>
        <taxon>Arthropoda</taxon>
        <taxon>Hexapoda</taxon>
        <taxon>Insecta</taxon>
        <taxon>Pterygota</taxon>
        <taxon>Neoptera</taxon>
        <taxon>Endopterygota</taxon>
        <taxon>Hymenoptera</taxon>
        <taxon>Apocrita</taxon>
        <taxon>Proctotrupomorpha</taxon>
        <taxon>Chalcidoidea</taxon>
        <taxon>Aphelinidae</taxon>
        <taxon>Aphelininae</taxon>
        <taxon>Eretmocerus</taxon>
    </lineage>
</organism>
<sequence length="761" mass="87761">MYPQWCLVLLVSILRGVFVDSSHPLMQYIVEYMKDNLSTFQVTVVVNSTSNLGPLGSDIVKIMIDEFSSVVINANMMEKQPVAKKSEDLWDRTADQSKLKIGIMDLRNDSEPVEVVQNLSGMMQFFMRYSKLVRGKVIIFLINGDGGSLEIFFKYAWNERFLDITVIEWMVTAQKRTLAPNIEPNYEAFIHTYNPFQDKYERELLTPHTDILPDKLKNLHGYLLHTGMQELDEAVEIDANYTGPNVWDGLSGYDVYRTKILSETLNFEAVPQMIQGGVLKCIETNCDRPNNENASYQHRIDFYTNSILYEILNKDADATRYINLLKTSTSDLLTPNIHEARLCLIQRKTLGKYDYFDFLASCAIVFAIAWVFYLSSKILGLDQRIWSYFRITQTLIGDSVDIRRSMSSKEKSFLLALYFVSISTMLMASNEVLKLNLSRREILRFKTLEELADSGLSLRVTKDTRDFLLKLGQQNPTLQKIANQSVASEQFDPKMYALPVNETEDKVYGVLIQYVPKVLQVGSANKIWFYTVIDENIMSYIPAMRLATYSPFKDRFGTILQKLTESGLMNEYNQMRVNGEFRSLPSNERTNSAVFYPHHTRNNDRDIEMPLHYKLAIILSVGYSLAWAALAWECYSKKCSPSISPKLNGKLTGSFNRRRKQAFKMKLMQRILPKMKNSQHSGKSASMKLENKTKQKVSRKADLRNKNVNKAIYNIIEDVSLFGLLELDNAELVRHLNRKRRFEKVVSGFLYTNKVLRYLNE</sequence>
<reference evidence="1" key="1">
    <citation type="submission" date="2023-04" db="EMBL/GenBank/DDBJ databases">
        <title>A chromosome-level genome assembly of the parasitoid wasp Eretmocerus hayati.</title>
        <authorList>
            <person name="Zhong Y."/>
            <person name="Liu S."/>
            <person name="Liu Y."/>
        </authorList>
    </citation>
    <scope>NUCLEOTIDE SEQUENCE</scope>
    <source>
        <strain evidence="1">ZJU_SS_LIU_2023</strain>
    </source>
</reference>
<protein>
    <submittedName>
        <fullName evidence="1">Uncharacterized protein</fullName>
    </submittedName>
</protein>
<gene>
    <name evidence="1" type="ORF">QAD02_010778</name>
</gene>
<accession>A0ACC2NV35</accession>
<evidence type="ECO:0000313" key="1">
    <source>
        <dbReference type="EMBL" id="KAJ8674992.1"/>
    </source>
</evidence>